<comment type="caution">
    <text evidence="2">The sequence shown here is derived from an EMBL/GenBank/DDBJ whole genome shotgun (WGS) entry which is preliminary data.</text>
</comment>
<organism evidence="2">
    <name type="scientific">Caldilinea aerophila</name>
    <dbReference type="NCBI Taxonomy" id="133453"/>
    <lineage>
        <taxon>Bacteria</taxon>
        <taxon>Bacillati</taxon>
        <taxon>Chloroflexota</taxon>
        <taxon>Caldilineae</taxon>
        <taxon>Caldilineales</taxon>
        <taxon>Caldilineaceae</taxon>
        <taxon>Caldilinea</taxon>
    </lineage>
</organism>
<feature type="transmembrane region" description="Helical" evidence="1">
    <location>
        <begin position="126"/>
        <end position="144"/>
    </location>
</feature>
<sequence length="218" mass="24019">MTNETQVLVALILWLFLFGWIGMRRGYTAELWLLLITVITWILLQEQGDVLVRLANFAGKFIALVQAGGLTAETEEAVRIVAEAPNVITEDNRQGFLFLVWALIVLITFIATSSTRLVKPKPNNRFLSFLIGAVNGLVFAALLLPVLNNLLETITLPQDSALEGLLIVIGRFWMLLADSLAGAWSWVLTWPAGAWLLLITALLVLIAWPLRGSAAGKK</sequence>
<gene>
    <name evidence="2" type="ORF">ENQ20_16810</name>
</gene>
<evidence type="ECO:0000256" key="1">
    <source>
        <dbReference type="SAM" id="Phobius"/>
    </source>
</evidence>
<feature type="transmembrane region" description="Helical" evidence="1">
    <location>
        <begin position="7"/>
        <end position="23"/>
    </location>
</feature>
<keyword evidence="1" id="KW-0812">Transmembrane</keyword>
<keyword evidence="1" id="KW-0472">Membrane</keyword>
<dbReference type="EMBL" id="DSMG01000176">
    <property type="protein sequence ID" value="HDX33128.1"/>
    <property type="molecule type" value="Genomic_DNA"/>
</dbReference>
<feature type="transmembrane region" description="Helical" evidence="1">
    <location>
        <begin position="96"/>
        <end position="114"/>
    </location>
</feature>
<name>A0A7C1JYE4_9CHLR</name>
<keyword evidence="1" id="KW-1133">Transmembrane helix</keyword>
<reference evidence="2" key="1">
    <citation type="journal article" date="2020" name="mSystems">
        <title>Genome- and Community-Level Interaction Insights into Carbon Utilization and Element Cycling Functions of Hydrothermarchaeota in Hydrothermal Sediment.</title>
        <authorList>
            <person name="Zhou Z."/>
            <person name="Liu Y."/>
            <person name="Xu W."/>
            <person name="Pan J."/>
            <person name="Luo Z.H."/>
            <person name="Li M."/>
        </authorList>
    </citation>
    <scope>NUCLEOTIDE SEQUENCE [LARGE SCALE GENOMIC DNA]</scope>
    <source>
        <strain evidence="2">SpSt-289</strain>
    </source>
</reference>
<evidence type="ECO:0000313" key="2">
    <source>
        <dbReference type="EMBL" id="HDX33128.1"/>
    </source>
</evidence>
<dbReference type="AlphaFoldDB" id="A0A7C1JYE4"/>
<proteinExistence type="predicted"/>
<protein>
    <submittedName>
        <fullName evidence="2">Uncharacterized protein</fullName>
    </submittedName>
</protein>
<feature type="transmembrane region" description="Helical" evidence="1">
    <location>
        <begin position="192"/>
        <end position="210"/>
    </location>
</feature>
<accession>A0A7C1JYE4</accession>
<feature type="transmembrane region" description="Helical" evidence="1">
    <location>
        <begin position="29"/>
        <end position="44"/>
    </location>
</feature>